<proteinExistence type="inferred from homology"/>
<reference evidence="2" key="1">
    <citation type="journal article" date="2020" name="Nature">
        <title>Giant virus diversity and host interactions through global metagenomics.</title>
        <authorList>
            <person name="Schulz F."/>
            <person name="Roux S."/>
            <person name="Paez-Espino D."/>
            <person name="Jungbluth S."/>
            <person name="Walsh D.A."/>
            <person name="Denef V.J."/>
            <person name="McMahon K.D."/>
            <person name="Konstantinidis K.T."/>
            <person name="Eloe-Fadrosh E.A."/>
            <person name="Kyrpides N.C."/>
            <person name="Woyke T."/>
        </authorList>
    </citation>
    <scope>NUCLEOTIDE SEQUENCE</scope>
    <source>
        <strain evidence="2">GVMAG-M-3300022752-39</strain>
    </source>
</reference>
<dbReference type="AlphaFoldDB" id="A0A6C0CT46"/>
<dbReference type="GO" id="GO:0005576">
    <property type="term" value="C:extracellular region"/>
    <property type="evidence" value="ECO:0007669"/>
    <property type="project" value="TreeGrafter"/>
</dbReference>
<dbReference type="GO" id="GO:0006401">
    <property type="term" value="P:RNA catabolic process"/>
    <property type="evidence" value="ECO:0007669"/>
    <property type="project" value="TreeGrafter"/>
</dbReference>
<sequence>MFRRLLAASALLPFSCATNIIYVLAYSWTPGFCFTNNPNYPGCLDPKPYWQENFTLHGLWAQYDTTGYPSYCSTESFDPNIPIEIGWTTMTTYYPDVKYEETDPDYDSFWEHEWDKHGTCSELSQYDYFQQAISLVETFTTPEIIHQYINTTNSLSANAARNSFGGPTYAALQCSDKNILTGVYTCWSHSSVLQIECPTSVQKEDTCSSQYLTVVSL</sequence>
<name>A0A6C0CT46_9ZZZZ</name>
<dbReference type="CDD" id="cd00374">
    <property type="entry name" value="RNase_T2"/>
    <property type="match status" value="1"/>
</dbReference>
<evidence type="ECO:0000256" key="1">
    <source>
        <dbReference type="ARBA" id="ARBA00007469"/>
    </source>
</evidence>
<dbReference type="InterPro" id="IPR033130">
    <property type="entry name" value="RNase_T2_His_AS_2"/>
</dbReference>
<dbReference type="InterPro" id="IPR001568">
    <property type="entry name" value="RNase_T2-like"/>
</dbReference>
<dbReference type="PROSITE" id="PS00531">
    <property type="entry name" value="RNASE_T2_2"/>
    <property type="match status" value="1"/>
</dbReference>
<protein>
    <submittedName>
        <fullName evidence="2">Uncharacterized protein</fullName>
    </submittedName>
</protein>
<dbReference type="Pfam" id="PF00445">
    <property type="entry name" value="Ribonuclease_T2"/>
    <property type="match status" value="1"/>
</dbReference>
<organism evidence="2">
    <name type="scientific">viral metagenome</name>
    <dbReference type="NCBI Taxonomy" id="1070528"/>
    <lineage>
        <taxon>unclassified sequences</taxon>
        <taxon>metagenomes</taxon>
        <taxon>organismal metagenomes</taxon>
    </lineage>
</organism>
<accession>A0A6C0CT46</accession>
<dbReference type="GO" id="GO:0033897">
    <property type="term" value="F:ribonuclease T2 activity"/>
    <property type="evidence" value="ECO:0007669"/>
    <property type="project" value="InterPro"/>
</dbReference>
<dbReference type="PANTHER" id="PTHR11240">
    <property type="entry name" value="RIBONUCLEASE T2"/>
    <property type="match status" value="1"/>
</dbReference>
<dbReference type="InterPro" id="IPR036430">
    <property type="entry name" value="RNase_T2-like_sf"/>
</dbReference>
<dbReference type="PANTHER" id="PTHR11240:SF22">
    <property type="entry name" value="RIBONUCLEASE T2"/>
    <property type="match status" value="1"/>
</dbReference>
<dbReference type="Gene3D" id="3.90.730.10">
    <property type="entry name" value="Ribonuclease T2-like"/>
    <property type="match status" value="1"/>
</dbReference>
<comment type="similarity">
    <text evidence="1">Belongs to the RNase T2 family.</text>
</comment>
<dbReference type="SUPFAM" id="SSF55895">
    <property type="entry name" value="Ribonuclease Rh-like"/>
    <property type="match status" value="1"/>
</dbReference>
<dbReference type="EMBL" id="MN739489">
    <property type="protein sequence ID" value="QHT08016.1"/>
    <property type="molecule type" value="Genomic_DNA"/>
</dbReference>
<dbReference type="GO" id="GO:0003723">
    <property type="term" value="F:RNA binding"/>
    <property type="evidence" value="ECO:0007669"/>
    <property type="project" value="InterPro"/>
</dbReference>
<evidence type="ECO:0000313" key="2">
    <source>
        <dbReference type="EMBL" id="QHT08016.1"/>
    </source>
</evidence>